<keyword evidence="1" id="KW-1133">Transmembrane helix</keyword>
<dbReference type="RefSeq" id="WP_248433311.1">
    <property type="nucleotide sequence ID" value="NZ_CP096205.1"/>
</dbReference>
<dbReference type="Pfam" id="PF13858">
    <property type="entry name" value="DUF4199"/>
    <property type="match status" value="1"/>
</dbReference>
<name>A0ABY4KC71_9FLAO</name>
<keyword evidence="3" id="KW-1185">Reference proteome</keyword>
<feature type="transmembrane region" description="Helical" evidence="1">
    <location>
        <begin position="71"/>
        <end position="90"/>
    </location>
</feature>
<feature type="transmembrane region" description="Helical" evidence="1">
    <location>
        <begin position="147"/>
        <end position="168"/>
    </location>
</feature>
<dbReference type="Proteomes" id="UP000830583">
    <property type="component" value="Chromosome"/>
</dbReference>
<evidence type="ECO:0000256" key="1">
    <source>
        <dbReference type="SAM" id="Phobius"/>
    </source>
</evidence>
<protein>
    <submittedName>
        <fullName evidence="2">DUF4199 domain-containing protein</fullName>
    </submittedName>
</protein>
<feature type="transmembrane region" description="Helical" evidence="1">
    <location>
        <begin position="12"/>
        <end position="30"/>
    </location>
</feature>
<organism evidence="2 3">
    <name type="scientific">Flavobacterium azooxidireducens</name>
    <dbReference type="NCBI Taxonomy" id="1871076"/>
    <lineage>
        <taxon>Bacteria</taxon>
        <taxon>Pseudomonadati</taxon>
        <taxon>Bacteroidota</taxon>
        <taxon>Flavobacteriia</taxon>
        <taxon>Flavobacteriales</taxon>
        <taxon>Flavobacteriaceae</taxon>
        <taxon>Flavobacterium</taxon>
    </lineage>
</organism>
<dbReference type="EMBL" id="CP096205">
    <property type="protein sequence ID" value="UPQ78384.1"/>
    <property type="molecule type" value="Genomic_DNA"/>
</dbReference>
<dbReference type="InterPro" id="IPR025250">
    <property type="entry name" value="DUF4199"/>
</dbReference>
<keyword evidence="1" id="KW-0472">Membrane</keyword>
<evidence type="ECO:0000313" key="3">
    <source>
        <dbReference type="Proteomes" id="UP000830583"/>
    </source>
</evidence>
<gene>
    <name evidence="2" type="ORF">M0M57_12230</name>
</gene>
<sequence>MENTIKKNGSTYGLILGIILVLFTTIMYVVDLSLFTSTWVGIVNFIIIIGFGIYTSIINKKLLKGIMTYKQAFLSFILPIIIGMALYVLYNILLFNVIDPEAKEVITDNIVKMTRDMMAKFNVPAADINKAITEIENKDNFGPWPQIQSYFFMIVFYSVLGLLVALIFKTPANKE</sequence>
<reference evidence="2" key="1">
    <citation type="submission" date="2022-04" db="EMBL/GenBank/DDBJ databases">
        <title>Consumption of N2O by Flavobacterium azooxidireducens sp. nov. isolated from Decomposing Leaf Litter of Phragmites australis (Cav.).</title>
        <authorList>
            <person name="Behrendt U."/>
            <person name="Spanner T."/>
            <person name="Augustin J."/>
            <person name="Horn M.A."/>
            <person name="Kolb S."/>
            <person name="Ulrich A."/>
        </authorList>
    </citation>
    <scope>NUCLEOTIDE SEQUENCE</scope>
    <source>
        <strain evidence="2">IGB 4-14</strain>
    </source>
</reference>
<accession>A0ABY4KC71</accession>
<proteinExistence type="predicted"/>
<evidence type="ECO:0000313" key="2">
    <source>
        <dbReference type="EMBL" id="UPQ78384.1"/>
    </source>
</evidence>
<feature type="transmembrane region" description="Helical" evidence="1">
    <location>
        <begin position="36"/>
        <end position="59"/>
    </location>
</feature>
<keyword evidence="1" id="KW-0812">Transmembrane</keyword>